<proteinExistence type="predicted"/>
<keyword evidence="1" id="KW-0812">Transmembrane</keyword>
<evidence type="ECO:0000313" key="2">
    <source>
        <dbReference type="EMBL" id="TMW84708.1"/>
    </source>
</evidence>
<feature type="non-terminal residue" evidence="2">
    <location>
        <position position="1"/>
    </location>
</feature>
<name>A0A6N2ASE6_SOLCI</name>
<keyword evidence="1" id="KW-0472">Membrane</keyword>
<gene>
    <name evidence="2" type="ORF">EJD97_024563</name>
</gene>
<protein>
    <submittedName>
        <fullName evidence="2">Uncharacterized protein</fullName>
    </submittedName>
</protein>
<reference evidence="2" key="1">
    <citation type="submission" date="2019-05" db="EMBL/GenBank/DDBJ databases">
        <title>The de novo reference genome and transcriptome assemblies of the wild tomato species Solanum chilense.</title>
        <authorList>
            <person name="Stam R."/>
            <person name="Nosenko T."/>
            <person name="Hoerger A.C."/>
            <person name="Stephan W."/>
            <person name="Seidel M.A."/>
            <person name="Kuhn J.M.M."/>
            <person name="Haberer G."/>
            <person name="Tellier A."/>
        </authorList>
    </citation>
    <scope>NUCLEOTIDE SEQUENCE</scope>
    <source>
        <tissue evidence="2">Mature leaves</tissue>
    </source>
</reference>
<dbReference type="AlphaFoldDB" id="A0A6N2ASE6"/>
<keyword evidence="1" id="KW-1133">Transmembrane helix</keyword>
<dbReference type="EMBL" id="RXGB01008649">
    <property type="protein sequence ID" value="TMW84708.1"/>
    <property type="molecule type" value="Genomic_DNA"/>
</dbReference>
<feature type="non-terminal residue" evidence="2">
    <location>
        <position position="72"/>
    </location>
</feature>
<comment type="caution">
    <text evidence="2">The sequence shown here is derived from an EMBL/GenBank/DDBJ whole genome shotgun (WGS) entry which is preliminary data.</text>
</comment>
<evidence type="ECO:0000256" key="1">
    <source>
        <dbReference type="SAM" id="Phobius"/>
    </source>
</evidence>
<sequence length="72" mass="7971">CFNMSVSLLLGVFVSFQFSIKSTCLLPASSILSSQFPTCLPPMLPMYTLLYSLCFCIFFIYAPPSVHQHSPG</sequence>
<accession>A0A6N2ASE6</accession>
<organism evidence="2">
    <name type="scientific">Solanum chilense</name>
    <name type="common">Tomato</name>
    <name type="synonym">Lycopersicon chilense</name>
    <dbReference type="NCBI Taxonomy" id="4083"/>
    <lineage>
        <taxon>Eukaryota</taxon>
        <taxon>Viridiplantae</taxon>
        <taxon>Streptophyta</taxon>
        <taxon>Embryophyta</taxon>
        <taxon>Tracheophyta</taxon>
        <taxon>Spermatophyta</taxon>
        <taxon>Magnoliopsida</taxon>
        <taxon>eudicotyledons</taxon>
        <taxon>Gunneridae</taxon>
        <taxon>Pentapetalae</taxon>
        <taxon>asterids</taxon>
        <taxon>lamiids</taxon>
        <taxon>Solanales</taxon>
        <taxon>Solanaceae</taxon>
        <taxon>Solanoideae</taxon>
        <taxon>Solaneae</taxon>
        <taxon>Solanum</taxon>
        <taxon>Solanum subgen. Lycopersicon</taxon>
    </lineage>
</organism>
<feature type="transmembrane region" description="Helical" evidence="1">
    <location>
        <begin position="44"/>
        <end position="62"/>
    </location>
</feature>